<dbReference type="GO" id="GO:0046875">
    <property type="term" value="F:ephrin receptor binding"/>
    <property type="evidence" value="ECO:0007669"/>
    <property type="project" value="TreeGrafter"/>
</dbReference>
<comment type="subcellular location">
    <subcellularLocation>
        <location evidence="1">Membrane</location>
    </subcellularLocation>
</comment>
<dbReference type="EMBL" id="GAMC01013121">
    <property type="protein sequence ID" value="JAB93434.1"/>
    <property type="molecule type" value="mRNA"/>
</dbReference>
<dbReference type="AlphaFoldDB" id="W8BW74"/>
<dbReference type="SUPFAM" id="SSF49503">
    <property type="entry name" value="Cupredoxins"/>
    <property type="match status" value="1"/>
</dbReference>
<protein>
    <submittedName>
        <fullName evidence="10">Ephrin-B2a</fullName>
    </submittedName>
</protein>
<keyword evidence="5" id="KW-0325">Glycoprotein</keyword>
<name>W8BW74_CERCA</name>
<evidence type="ECO:0000256" key="4">
    <source>
        <dbReference type="ARBA" id="ARBA00023157"/>
    </source>
</evidence>
<reference evidence="10" key="1">
    <citation type="submission" date="2013-07" db="EMBL/GenBank/DDBJ databases">
        <authorList>
            <person name="Geib S."/>
        </authorList>
    </citation>
    <scope>NUCLEOTIDE SEQUENCE</scope>
</reference>
<dbReference type="EMBL" id="GAMC01013122">
    <property type="protein sequence ID" value="JAB93433.1"/>
    <property type="molecule type" value="mRNA"/>
</dbReference>
<dbReference type="OrthoDB" id="6250301at2759"/>
<comment type="similarity">
    <text evidence="6 7">Belongs to the ephrin family.</text>
</comment>
<dbReference type="InterPro" id="IPR008972">
    <property type="entry name" value="Cupredoxin"/>
</dbReference>
<feature type="domain" description="Ephrin RBD" evidence="9">
    <location>
        <begin position="389"/>
        <end position="532"/>
    </location>
</feature>
<dbReference type="GO" id="GO:0048013">
    <property type="term" value="P:ephrin receptor signaling pathway"/>
    <property type="evidence" value="ECO:0007669"/>
    <property type="project" value="TreeGrafter"/>
</dbReference>
<keyword evidence="3 7" id="KW-0472">Membrane</keyword>
<dbReference type="EMBL" id="GAMC01013120">
    <property type="protein sequence ID" value="JAB93435.1"/>
    <property type="molecule type" value="mRNA"/>
</dbReference>
<reference evidence="10" key="2">
    <citation type="journal article" date="2014" name="BMC Genomics">
        <title>A genomic perspective to assessing quality of mass-reared SIT flies used in Mediterranean fruit fly (Ceratitis capitata) eradication in California.</title>
        <authorList>
            <person name="Calla B."/>
            <person name="Hall B."/>
            <person name="Hou S."/>
            <person name="Geib S.M."/>
        </authorList>
    </citation>
    <scope>NUCLEOTIDE SEQUENCE</scope>
</reference>
<dbReference type="FunFam" id="2.60.40.420:FF:000054">
    <property type="entry name" value="Uncharacterized protein, isoform A"/>
    <property type="match status" value="1"/>
</dbReference>
<evidence type="ECO:0000256" key="5">
    <source>
        <dbReference type="ARBA" id="ARBA00023180"/>
    </source>
</evidence>
<keyword evidence="4" id="KW-1015">Disulfide bond</keyword>
<dbReference type="PROSITE" id="PS51551">
    <property type="entry name" value="EPHRIN_RBD_2"/>
    <property type="match status" value="1"/>
</dbReference>
<evidence type="ECO:0000313" key="10">
    <source>
        <dbReference type="EMBL" id="JAB93434.1"/>
    </source>
</evidence>
<organism evidence="10">
    <name type="scientific">Ceratitis capitata</name>
    <name type="common">Mediterranean fruit fly</name>
    <name type="synonym">Tephritis capitata</name>
    <dbReference type="NCBI Taxonomy" id="7213"/>
    <lineage>
        <taxon>Eukaryota</taxon>
        <taxon>Metazoa</taxon>
        <taxon>Ecdysozoa</taxon>
        <taxon>Arthropoda</taxon>
        <taxon>Hexapoda</taxon>
        <taxon>Insecta</taxon>
        <taxon>Pterygota</taxon>
        <taxon>Neoptera</taxon>
        <taxon>Endopterygota</taxon>
        <taxon>Diptera</taxon>
        <taxon>Brachycera</taxon>
        <taxon>Muscomorpha</taxon>
        <taxon>Tephritoidea</taxon>
        <taxon>Tephritidae</taxon>
        <taxon>Ceratitis</taxon>
        <taxon>Ceratitis</taxon>
    </lineage>
</organism>
<proteinExistence type="evidence at transcript level"/>
<accession>W8BW74</accession>
<evidence type="ECO:0000256" key="2">
    <source>
        <dbReference type="ARBA" id="ARBA00022729"/>
    </source>
</evidence>
<dbReference type="GO" id="GO:0005886">
    <property type="term" value="C:plasma membrane"/>
    <property type="evidence" value="ECO:0007669"/>
    <property type="project" value="TreeGrafter"/>
</dbReference>
<sequence>MLHSNMIASAAEFHWNKFSGQDRLKNVEPVPITNATCDRLRDKISKIEKSLNVASNIEICHTDMNIPSTSTSNASIINRSDANLPYAKSCMSPHDSERASSILAVCTLKSNNCVSKKFQRNIEEPMKVAPLSYANKLEDKIYASIITNVTSSASSASPLLNNTHQQKSNHHKAKCRGKLCRSQSRGYSVMGKTVETPTNGKTTKHLIDLTNTEVTQKIFIPPPPSVVPIVSVQNSMTLSTVELELDAAIPLAVPTLTLMFLHAPIFPQAWKQFVKLLHNSVEGLSAASQMSADRASPTTARKLSKKHLNDTRITSAATLITTEGTAASTKAVARRCKAAAAAVASVHSSSFSPRTKLRLLPSLGATSIFTLLTLICLETVLLSTVSSCAKTFYMHWNTSNSIFRIDNTDHIIDVNKGNLAFEFDQVHIICPVYEPGTYENETEKYIIYNVSKVEYETCRITNADPRVIAICDKPQKLMFFTITFRPFTPQPGGLEFLPGNDYYFISTSSKDDLYRRIGGRCSTNNMKVVFKVCCAPEEKNKTTIVGNGAIGSSSGGSGSTGGGGGSSGGAGVGDGNGMATGIDNSANIDGVNTQSNMNQNKHFNNINTIGINGVNTGLMPIGGANIGMNSGVAVNNGGMQIKPLNGASSTSINTNIDQFNRIPIQAGGIGSHSGGVMLTPGVHGGIHMISSGGGIGQYPGHHGQTGIRINNVASQQHHATHKNNNDDHFGKHPNEVVKNEELTYNSGATSTRLWSPWKVIYCAASYLIFNISGWILDCYNTSISIQLCFTKDKKQSTEVALHRQSTRSQKYADVAEFQRTWYYFVKYKYLIFDCNEQIIYAIVIAIAISACLKVRINSRSHNIQQNAMASKSFRLFSNLMKTKISSAIDRNWIVPHFSPEKFGSTENQKPALLELKQAVKSAAIIPISFSLTRSIQRYAVGRRTKQNTRNMLLFIKSFHLPLTKSCPSKISSLSEKVKRFR</sequence>
<dbReference type="Pfam" id="PF00812">
    <property type="entry name" value="Ephrin"/>
    <property type="match status" value="1"/>
</dbReference>
<dbReference type="InterPro" id="IPR001799">
    <property type="entry name" value="Ephrin_RBD"/>
</dbReference>
<dbReference type="GO" id="GO:0007411">
    <property type="term" value="P:axon guidance"/>
    <property type="evidence" value="ECO:0007669"/>
    <property type="project" value="TreeGrafter"/>
</dbReference>
<evidence type="ECO:0000256" key="3">
    <source>
        <dbReference type="ARBA" id="ARBA00023136"/>
    </source>
</evidence>
<evidence type="ECO:0000256" key="6">
    <source>
        <dbReference type="PROSITE-ProRule" id="PRU00884"/>
    </source>
</evidence>
<feature type="compositionally biased region" description="Gly residues" evidence="8">
    <location>
        <begin position="553"/>
        <end position="578"/>
    </location>
</feature>
<evidence type="ECO:0000256" key="8">
    <source>
        <dbReference type="SAM" id="MobiDB-lite"/>
    </source>
</evidence>
<evidence type="ECO:0000256" key="1">
    <source>
        <dbReference type="ARBA" id="ARBA00004370"/>
    </source>
</evidence>
<dbReference type="InterPro" id="IPR031328">
    <property type="entry name" value="Ephrin"/>
</dbReference>
<dbReference type="PANTHER" id="PTHR11304">
    <property type="entry name" value="EPHRIN"/>
    <property type="match status" value="1"/>
</dbReference>
<evidence type="ECO:0000256" key="7">
    <source>
        <dbReference type="RuleBase" id="RU004375"/>
    </source>
</evidence>
<dbReference type="CDD" id="cd02675">
    <property type="entry name" value="Ephrin_ectodomain"/>
    <property type="match status" value="1"/>
</dbReference>
<dbReference type="Gene3D" id="2.60.40.420">
    <property type="entry name" value="Cupredoxins - blue copper proteins"/>
    <property type="match status" value="1"/>
</dbReference>
<comment type="caution">
    <text evidence="6">Lacks conserved residue(s) required for the propagation of feature annotation.</text>
</comment>
<dbReference type="EMBL" id="GAMC01013119">
    <property type="protein sequence ID" value="JAB93436.1"/>
    <property type="molecule type" value="mRNA"/>
</dbReference>
<keyword evidence="2" id="KW-0732">Signal</keyword>
<gene>
    <name evidence="10" type="primary">EFNB2</name>
</gene>
<feature type="region of interest" description="Disordered" evidence="8">
    <location>
        <begin position="545"/>
        <end position="578"/>
    </location>
</feature>
<dbReference type="PRINTS" id="PR01347">
    <property type="entry name" value="EPHRIN"/>
</dbReference>
<evidence type="ECO:0000259" key="9">
    <source>
        <dbReference type="PROSITE" id="PS51551"/>
    </source>
</evidence>
<dbReference type="PANTHER" id="PTHR11304:SF29">
    <property type="entry name" value="EPHRIN"/>
    <property type="match status" value="1"/>
</dbReference>